<dbReference type="Pfam" id="PF13715">
    <property type="entry name" value="CarbopepD_reg_2"/>
    <property type="match status" value="1"/>
</dbReference>
<dbReference type="SUPFAM" id="SSF49464">
    <property type="entry name" value="Carboxypeptidase regulatory domain-like"/>
    <property type="match status" value="1"/>
</dbReference>
<dbReference type="Gene3D" id="2.60.40.1120">
    <property type="entry name" value="Carboxypeptidase-like, regulatory domain"/>
    <property type="match status" value="1"/>
</dbReference>
<keyword evidence="2 4" id="KW-0472">Membrane</keyword>
<evidence type="ECO:0000256" key="2">
    <source>
        <dbReference type="ARBA" id="ARBA00023136"/>
    </source>
</evidence>
<dbReference type="SUPFAM" id="SSF56935">
    <property type="entry name" value="Porins"/>
    <property type="match status" value="1"/>
</dbReference>
<evidence type="ECO:0000256" key="4">
    <source>
        <dbReference type="RuleBase" id="RU003357"/>
    </source>
</evidence>
<dbReference type="RefSeq" id="WP_377102161.1">
    <property type="nucleotide sequence ID" value="NZ_JBHTHU010000021.1"/>
</dbReference>
<evidence type="ECO:0000313" key="8">
    <source>
        <dbReference type="EMBL" id="MFD0751853.1"/>
    </source>
</evidence>
<gene>
    <name evidence="8" type="ORF">ACFQZS_16995</name>
</gene>
<proteinExistence type="inferred from homology"/>
<feature type="domain" description="TonB-dependent receptor plug" evidence="7">
    <location>
        <begin position="128"/>
        <end position="232"/>
    </location>
</feature>
<dbReference type="Gene3D" id="2.170.130.10">
    <property type="entry name" value="TonB-dependent receptor, plug domain"/>
    <property type="match status" value="1"/>
</dbReference>
<keyword evidence="5" id="KW-0732">Signal</keyword>
<dbReference type="InterPro" id="IPR037066">
    <property type="entry name" value="Plug_dom_sf"/>
</dbReference>
<dbReference type="InterPro" id="IPR000531">
    <property type="entry name" value="Beta-barrel_TonB"/>
</dbReference>
<dbReference type="Pfam" id="PF00593">
    <property type="entry name" value="TonB_dep_Rec_b-barrel"/>
    <property type="match status" value="1"/>
</dbReference>
<dbReference type="InterPro" id="IPR008969">
    <property type="entry name" value="CarboxyPept-like_regulatory"/>
</dbReference>
<protein>
    <submittedName>
        <fullName evidence="8">TonB-dependent receptor domain-containing protein</fullName>
    </submittedName>
</protein>
<dbReference type="Proteomes" id="UP001596958">
    <property type="component" value="Unassembled WGS sequence"/>
</dbReference>
<dbReference type="InterPro" id="IPR012910">
    <property type="entry name" value="Plug_dom"/>
</dbReference>
<comment type="subcellular location">
    <subcellularLocation>
        <location evidence="1 4">Cell outer membrane</location>
    </subcellularLocation>
</comment>
<accession>A0ABW2YZF3</accession>
<dbReference type="PANTHER" id="PTHR40980:SF4">
    <property type="entry name" value="TONB-DEPENDENT RECEPTOR-LIKE BETA-BARREL DOMAIN-CONTAINING PROTEIN"/>
    <property type="match status" value="1"/>
</dbReference>
<keyword evidence="3" id="KW-0998">Cell outer membrane</keyword>
<comment type="caution">
    <text evidence="8">The sequence shown here is derived from an EMBL/GenBank/DDBJ whole genome shotgun (WGS) entry which is preliminary data.</text>
</comment>
<feature type="chain" id="PRO_5046596977" evidence="5">
    <location>
        <begin position="21"/>
        <end position="928"/>
    </location>
</feature>
<keyword evidence="4" id="KW-0798">TonB box</keyword>
<feature type="domain" description="TonB-dependent receptor-like beta-barrel" evidence="6">
    <location>
        <begin position="402"/>
        <end position="879"/>
    </location>
</feature>
<keyword evidence="8" id="KW-0675">Receptor</keyword>
<dbReference type="EMBL" id="JBHTHU010000021">
    <property type="protein sequence ID" value="MFD0751853.1"/>
    <property type="molecule type" value="Genomic_DNA"/>
</dbReference>
<keyword evidence="9" id="KW-1185">Reference proteome</keyword>
<sequence length="928" mass="103490">MNKIFQILLPLLFSISIAGATTVKGHVYDKETGEPLVGATVILESTGKSTSTGLDGKFEFKGLSAGPASVRITYISYKTVVQAFTVLNEDTPHLKIYMEHAGKDLQEVAITGRSNGVSDRDARRLEQNALQVMNVVSARAIEVSPDLTVANVIQRVSGVSVERNSNGDGQYAILRGMDKRYNYTLVNGVKIPSPDNKYRYVPLDLFPSDLLDRLEVYKTLTPNLEGDAVGGVVNMVMKNAPDHFQINANLSTGYSQLFLDRNFTSFNSSGIHSKSPYETNGRSYNATANDFAKGTLDYTSKKPAPNMTGSLSIGQRFLDSKLGVVVAGSYQNTYRGSNSTFYNSSVAGTDQYAVITSQSYRQYSEQQKRLGLHGKIDYAFNNNHKISLYNVYVNLVNEQLRDAVSTNYTGSTYQPAAGNAELTYQTRSRLTEQQIYNSTLHGDHRFFDNKFKVQWSAVYSSAQNEVPDNTTISLNGIRQNNVDKRLSLVNTNPVERRWERNTDEDKAGYLDLSYNILNGKSKFDVMAGGLYRDKQRTSFFNKYNLYTPLKSDGTAPLYGVDFKTYTDLNLLVSNPTGAVQNPLTYNASEKTTAGYGMFKVVSGKTEITGGVRIEHTDQGYALLFPAGETRPSGSQVYTDVLPSLTVKHHLTEKAQLHASYYKALNRPGFYEIVPSKVVNEEYVERGNPDLKRALADNYDLRYELFPGAAEQLLVGVFYKKIKNPIEYTFQPDATRGQDIYYLPGNFGTANNYGAEVDYIKFINKIGIKANYTYTHSRITTPKTSRRINATTGNIEPFLVDQVRPLYGQSEHIGNLSLLYKNTKNGLELQLAGAYTGERINTVSQFLDNDLWQKGFVQMDASAEKRFKSGISIFIKANNLLNTPAKLFIKGTNPANLVIKENIVSNGQTLIRSDYYGQSYLIGIRYKLN</sequence>
<evidence type="ECO:0000256" key="3">
    <source>
        <dbReference type="ARBA" id="ARBA00023237"/>
    </source>
</evidence>
<organism evidence="8 9">
    <name type="scientific">Mucilaginibacter calamicampi</name>
    <dbReference type="NCBI Taxonomy" id="1302352"/>
    <lineage>
        <taxon>Bacteria</taxon>
        <taxon>Pseudomonadati</taxon>
        <taxon>Bacteroidota</taxon>
        <taxon>Sphingobacteriia</taxon>
        <taxon>Sphingobacteriales</taxon>
        <taxon>Sphingobacteriaceae</taxon>
        <taxon>Mucilaginibacter</taxon>
    </lineage>
</organism>
<evidence type="ECO:0000259" key="7">
    <source>
        <dbReference type="Pfam" id="PF07715"/>
    </source>
</evidence>
<comment type="similarity">
    <text evidence="4">Belongs to the TonB-dependent receptor family.</text>
</comment>
<evidence type="ECO:0000256" key="5">
    <source>
        <dbReference type="SAM" id="SignalP"/>
    </source>
</evidence>
<evidence type="ECO:0000259" key="6">
    <source>
        <dbReference type="Pfam" id="PF00593"/>
    </source>
</evidence>
<name>A0ABW2YZF3_9SPHI</name>
<reference evidence="9" key="1">
    <citation type="journal article" date="2019" name="Int. J. Syst. Evol. Microbiol.">
        <title>The Global Catalogue of Microorganisms (GCM) 10K type strain sequencing project: providing services to taxonomists for standard genome sequencing and annotation.</title>
        <authorList>
            <consortium name="The Broad Institute Genomics Platform"/>
            <consortium name="The Broad Institute Genome Sequencing Center for Infectious Disease"/>
            <person name="Wu L."/>
            <person name="Ma J."/>
        </authorList>
    </citation>
    <scope>NUCLEOTIDE SEQUENCE [LARGE SCALE GENOMIC DNA]</scope>
    <source>
        <strain evidence="9">CCUG 63418</strain>
    </source>
</reference>
<evidence type="ECO:0000313" key="9">
    <source>
        <dbReference type="Proteomes" id="UP001596958"/>
    </source>
</evidence>
<dbReference type="Gene3D" id="2.40.170.20">
    <property type="entry name" value="TonB-dependent receptor, beta-barrel domain"/>
    <property type="match status" value="1"/>
</dbReference>
<feature type="signal peptide" evidence="5">
    <location>
        <begin position="1"/>
        <end position="20"/>
    </location>
</feature>
<dbReference type="PANTHER" id="PTHR40980">
    <property type="entry name" value="PLUG DOMAIN-CONTAINING PROTEIN"/>
    <property type="match status" value="1"/>
</dbReference>
<dbReference type="InterPro" id="IPR036942">
    <property type="entry name" value="Beta-barrel_TonB_sf"/>
</dbReference>
<evidence type="ECO:0000256" key="1">
    <source>
        <dbReference type="ARBA" id="ARBA00004442"/>
    </source>
</evidence>
<dbReference type="Pfam" id="PF07715">
    <property type="entry name" value="Plug"/>
    <property type="match status" value="1"/>
</dbReference>